<feature type="region of interest" description="Disordered" evidence="1">
    <location>
        <begin position="52"/>
        <end position="79"/>
    </location>
</feature>
<dbReference type="EMBL" id="JARKNE010000007">
    <property type="protein sequence ID" value="KAK5818958.1"/>
    <property type="molecule type" value="Genomic_DNA"/>
</dbReference>
<evidence type="ECO:0000256" key="1">
    <source>
        <dbReference type="SAM" id="MobiDB-lite"/>
    </source>
</evidence>
<dbReference type="Proteomes" id="UP001358586">
    <property type="component" value="Chromosome 7"/>
</dbReference>
<reference evidence="2 3" key="1">
    <citation type="submission" date="2023-03" db="EMBL/GenBank/DDBJ databases">
        <title>WGS of Gossypium arboreum.</title>
        <authorList>
            <person name="Yu D."/>
        </authorList>
    </citation>
    <scope>NUCLEOTIDE SEQUENCE [LARGE SCALE GENOMIC DNA]</scope>
    <source>
        <tissue evidence="2">Leaf</tissue>
    </source>
</reference>
<accession>A0ABR0PCH6</accession>
<gene>
    <name evidence="2" type="ORF">PVK06_023912</name>
</gene>
<sequence length="79" mass="9164">MATKATKQTKFRWADIQDNEAEDLTYLLPPKEVIGPDKNGIKKVIEYKFNEEGKQVKSHDDDPSPKNRRRFSTQGTDIR</sequence>
<organism evidence="2 3">
    <name type="scientific">Gossypium arboreum</name>
    <name type="common">Tree cotton</name>
    <name type="synonym">Gossypium nanking</name>
    <dbReference type="NCBI Taxonomy" id="29729"/>
    <lineage>
        <taxon>Eukaryota</taxon>
        <taxon>Viridiplantae</taxon>
        <taxon>Streptophyta</taxon>
        <taxon>Embryophyta</taxon>
        <taxon>Tracheophyta</taxon>
        <taxon>Spermatophyta</taxon>
        <taxon>Magnoliopsida</taxon>
        <taxon>eudicotyledons</taxon>
        <taxon>Gunneridae</taxon>
        <taxon>Pentapetalae</taxon>
        <taxon>rosids</taxon>
        <taxon>malvids</taxon>
        <taxon>Malvales</taxon>
        <taxon>Malvaceae</taxon>
        <taxon>Malvoideae</taxon>
        <taxon>Gossypium</taxon>
    </lineage>
</organism>
<comment type="caution">
    <text evidence="2">The sequence shown here is derived from an EMBL/GenBank/DDBJ whole genome shotgun (WGS) entry which is preliminary data.</text>
</comment>
<evidence type="ECO:0000313" key="2">
    <source>
        <dbReference type="EMBL" id="KAK5818958.1"/>
    </source>
</evidence>
<evidence type="ECO:0000313" key="3">
    <source>
        <dbReference type="Proteomes" id="UP001358586"/>
    </source>
</evidence>
<feature type="compositionally biased region" description="Basic and acidic residues" evidence="1">
    <location>
        <begin position="52"/>
        <end position="65"/>
    </location>
</feature>
<protein>
    <submittedName>
        <fullName evidence="2">Uncharacterized protein</fullName>
    </submittedName>
</protein>
<keyword evidence="3" id="KW-1185">Reference proteome</keyword>
<name>A0ABR0PCH6_GOSAR</name>
<proteinExistence type="predicted"/>